<comment type="caution">
    <text evidence="1">The sequence shown here is derived from an EMBL/GenBank/DDBJ whole genome shotgun (WGS) entry which is preliminary data.</text>
</comment>
<evidence type="ECO:0000313" key="1">
    <source>
        <dbReference type="EMBL" id="ESK38456.1"/>
    </source>
</evidence>
<evidence type="ECO:0000313" key="2">
    <source>
        <dbReference type="Proteomes" id="UP000023785"/>
    </source>
</evidence>
<dbReference type="EMBL" id="AYER01000007">
    <property type="protein sequence ID" value="ESK38456.1"/>
    <property type="molecule type" value="Genomic_DNA"/>
</dbReference>
<name>V2TL24_9GAMM</name>
<dbReference type="AlphaFoldDB" id="V2TL24"/>
<gene>
    <name evidence="1" type="ORF">P256_01995</name>
</gene>
<sequence>MIGTSLTKRLGIFLCLCAWSLQLNFFLQPVLQSANHLQGALCEELRVDFPHKDIVHQSHVNRVHAPHQKHTLHVICLFCLLYSHTLLWFPHVDVEHVKWLSLFFIFYLFRLKNPDIRIRKYCLPLSQAPPIIIHL</sequence>
<dbReference type="Proteomes" id="UP000023785">
    <property type="component" value="Unassembled WGS sequence"/>
</dbReference>
<keyword evidence="2" id="KW-1185">Reference proteome</keyword>
<dbReference type="HOGENOM" id="CLU_1881285_0_0_6"/>
<accession>V2TL24</accession>
<protein>
    <submittedName>
        <fullName evidence="1">Uncharacterized protein</fullName>
    </submittedName>
</protein>
<dbReference type="STRING" id="1392540.P256_01995"/>
<proteinExistence type="predicted"/>
<reference evidence="1 2" key="1">
    <citation type="submission" date="2013-10" db="EMBL/GenBank/DDBJ databases">
        <title>The Genome Sequence of Acinetobacter nectaris CIP 110549.</title>
        <authorList>
            <consortium name="The Broad Institute Genomics Platform"/>
            <consortium name="The Broad Institute Genome Sequencing Center for Infectious Disease"/>
            <person name="Cerqueira G."/>
            <person name="Feldgarden M."/>
            <person name="Courvalin P."/>
            <person name="Grillot-Courvalin C."/>
            <person name="Clermont D."/>
            <person name="Rocha E."/>
            <person name="Yoon E.-J."/>
            <person name="Nemec A."/>
            <person name="Young S.K."/>
            <person name="Zeng Q."/>
            <person name="Gargeya S."/>
            <person name="Fitzgerald M."/>
            <person name="Abouelleil A."/>
            <person name="Alvarado L."/>
            <person name="Berlin A.M."/>
            <person name="Chapman S.B."/>
            <person name="Gainer-Dewar J."/>
            <person name="Goldberg J."/>
            <person name="Gnerre S."/>
            <person name="Griggs A."/>
            <person name="Gujja S."/>
            <person name="Hansen M."/>
            <person name="Howarth C."/>
            <person name="Imamovic A."/>
            <person name="Ireland A."/>
            <person name="Larimer J."/>
            <person name="McCowan C."/>
            <person name="Murphy C."/>
            <person name="Pearson M."/>
            <person name="Poon T.W."/>
            <person name="Priest M."/>
            <person name="Roberts A."/>
            <person name="Saif S."/>
            <person name="Shea T."/>
            <person name="Sykes S."/>
            <person name="Wortman J."/>
            <person name="Nusbaum C."/>
            <person name="Birren B."/>
        </authorList>
    </citation>
    <scope>NUCLEOTIDE SEQUENCE [LARGE SCALE GENOMIC DNA]</scope>
    <source>
        <strain evidence="1 2">CIP 110549</strain>
    </source>
</reference>
<organism evidence="1 2">
    <name type="scientific">Acinetobacter nectaris CIP 110549</name>
    <dbReference type="NCBI Taxonomy" id="1392540"/>
    <lineage>
        <taxon>Bacteria</taxon>
        <taxon>Pseudomonadati</taxon>
        <taxon>Pseudomonadota</taxon>
        <taxon>Gammaproteobacteria</taxon>
        <taxon>Moraxellales</taxon>
        <taxon>Moraxellaceae</taxon>
        <taxon>Acinetobacter</taxon>
    </lineage>
</organism>